<evidence type="ECO:0000313" key="12">
    <source>
        <dbReference type="Proteomes" id="UP000332933"/>
    </source>
</evidence>
<evidence type="ECO:0000256" key="5">
    <source>
        <dbReference type="ARBA" id="ARBA00022842"/>
    </source>
</evidence>
<evidence type="ECO:0000313" key="10">
    <source>
        <dbReference type="EMBL" id="KAF0719090.1"/>
    </source>
</evidence>
<dbReference type="OrthoDB" id="48232at2759"/>
<evidence type="ECO:0000256" key="1">
    <source>
        <dbReference type="ARBA" id="ARBA00004141"/>
    </source>
</evidence>
<feature type="transmembrane region" description="Helical" evidence="8">
    <location>
        <begin position="77"/>
        <end position="96"/>
    </location>
</feature>
<feature type="transmembrane region" description="Helical" evidence="8">
    <location>
        <begin position="124"/>
        <end position="145"/>
    </location>
</feature>
<keyword evidence="7 8" id="KW-0472">Membrane</keyword>
<dbReference type="EMBL" id="VJMH01000094">
    <property type="protein sequence ID" value="KAF0719090.1"/>
    <property type="molecule type" value="Genomic_DNA"/>
</dbReference>
<protein>
    <submittedName>
        <fullName evidence="11">Aste57867_1287 protein</fullName>
    </submittedName>
</protein>
<keyword evidence="3" id="KW-0813">Transport</keyword>
<dbReference type="InterPro" id="IPR006667">
    <property type="entry name" value="SLC41_membr_dom"/>
</dbReference>
<dbReference type="GO" id="GO:0008324">
    <property type="term" value="F:monoatomic cation transmembrane transporter activity"/>
    <property type="evidence" value="ECO:0007669"/>
    <property type="project" value="InterPro"/>
</dbReference>
<evidence type="ECO:0000256" key="6">
    <source>
        <dbReference type="ARBA" id="ARBA00022989"/>
    </source>
</evidence>
<keyword evidence="4 8" id="KW-0812">Transmembrane</keyword>
<evidence type="ECO:0000256" key="8">
    <source>
        <dbReference type="SAM" id="Phobius"/>
    </source>
</evidence>
<feature type="transmembrane region" description="Helical" evidence="8">
    <location>
        <begin position="50"/>
        <end position="71"/>
    </location>
</feature>
<reference evidence="11 12" key="1">
    <citation type="submission" date="2019-03" db="EMBL/GenBank/DDBJ databases">
        <authorList>
            <person name="Gaulin E."/>
            <person name="Dumas B."/>
        </authorList>
    </citation>
    <scope>NUCLEOTIDE SEQUENCE [LARGE SCALE GENOMIC DNA]</scope>
    <source>
        <strain evidence="11">CBS 568.67</strain>
    </source>
</reference>
<comment type="subcellular location">
    <subcellularLocation>
        <location evidence="1">Membrane</location>
        <topology evidence="1">Multi-pass membrane protein</topology>
    </subcellularLocation>
</comment>
<evidence type="ECO:0000256" key="2">
    <source>
        <dbReference type="ARBA" id="ARBA00009749"/>
    </source>
</evidence>
<dbReference type="InterPro" id="IPR036739">
    <property type="entry name" value="SLC41_membr_dom_sf"/>
</dbReference>
<evidence type="ECO:0000256" key="7">
    <source>
        <dbReference type="ARBA" id="ARBA00023136"/>
    </source>
</evidence>
<feature type="transmembrane region" description="Helical" evidence="8">
    <location>
        <begin position="151"/>
        <end position="177"/>
    </location>
</feature>
<organism evidence="11 12">
    <name type="scientific">Aphanomyces stellatus</name>
    <dbReference type="NCBI Taxonomy" id="120398"/>
    <lineage>
        <taxon>Eukaryota</taxon>
        <taxon>Sar</taxon>
        <taxon>Stramenopiles</taxon>
        <taxon>Oomycota</taxon>
        <taxon>Saprolegniomycetes</taxon>
        <taxon>Saprolegniales</taxon>
        <taxon>Verrucalvaceae</taxon>
        <taxon>Aphanomyces</taxon>
    </lineage>
</organism>
<evidence type="ECO:0000259" key="9">
    <source>
        <dbReference type="Pfam" id="PF01769"/>
    </source>
</evidence>
<keyword evidence="5" id="KW-0460">Magnesium</keyword>
<name>A0A485K870_9STRA</name>
<gene>
    <name evidence="11" type="primary">Aste57867_1287</name>
    <name evidence="10" type="ORF">As57867_001286</name>
    <name evidence="11" type="ORF">ASTE57867_1287</name>
</gene>
<dbReference type="Gene3D" id="1.10.357.20">
    <property type="entry name" value="SLC41 divalent cation transporters, integral membrane domain"/>
    <property type="match status" value="1"/>
</dbReference>
<reference evidence="10" key="2">
    <citation type="submission" date="2019-06" db="EMBL/GenBank/DDBJ databases">
        <title>Genomics analysis of Aphanomyces spp. identifies a new class of oomycete effector associated with host adaptation.</title>
        <authorList>
            <person name="Gaulin E."/>
        </authorList>
    </citation>
    <scope>NUCLEOTIDE SEQUENCE</scope>
    <source>
        <strain evidence="10">CBS 578.67</strain>
    </source>
</reference>
<dbReference type="AlphaFoldDB" id="A0A485K870"/>
<proteinExistence type="inferred from homology"/>
<dbReference type="Pfam" id="PF01769">
    <property type="entry name" value="MgtE"/>
    <property type="match status" value="1"/>
</dbReference>
<dbReference type="PANTHER" id="PTHR41394">
    <property type="entry name" value="MAGNESIUM TRANSPORTER MGTE"/>
    <property type="match status" value="1"/>
</dbReference>
<sequence>MAKHRPIIEMEEGWVEMLDVAPLPLSERDPAFDAIVMHQLPAVERARRRMWSLVVTFGIEMVVAFVISRYTAALRTYPLLMSFIPVISAISGNVGLQSSSIITRALAIGLVTTKDASRAIGRELASALVLGASLGFLTGIVAGVWQNWIVFGVVVGVAQFLSILTAALTGSAAPLIGKSLHMDPATFAGPMETAIQDVVGNSFFLMLASVLLEMFDTRLHHPLVL</sequence>
<evidence type="ECO:0000313" key="11">
    <source>
        <dbReference type="EMBL" id="VFT78506.1"/>
    </source>
</evidence>
<dbReference type="GO" id="GO:0016020">
    <property type="term" value="C:membrane"/>
    <property type="evidence" value="ECO:0007669"/>
    <property type="project" value="UniProtKB-SubCell"/>
</dbReference>
<feature type="domain" description="SLC41A/MgtE integral membrane" evidence="9">
    <location>
        <begin position="84"/>
        <end position="206"/>
    </location>
</feature>
<keyword evidence="12" id="KW-1185">Reference proteome</keyword>
<dbReference type="SUPFAM" id="SSF161093">
    <property type="entry name" value="MgtE membrane domain-like"/>
    <property type="match status" value="1"/>
</dbReference>
<comment type="similarity">
    <text evidence="2">Belongs to the SLC41A transporter family.</text>
</comment>
<evidence type="ECO:0000256" key="3">
    <source>
        <dbReference type="ARBA" id="ARBA00022448"/>
    </source>
</evidence>
<dbReference type="PANTHER" id="PTHR41394:SF5">
    <property type="entry name" value="SLC41A_MGTE INTEGRAL MEMBRANE DOMAIN-CONTAINING PROTEIN"/>
    <property type="match status" value="1"/>
</dbReference>
<accession>A0A485K870</accession>
<feature type="transmembrane region" description="Helical" evidence="8">
    <location>
        <begin position="198"/>
        <end position="215"/>
    </location>
</feature>
<dbReference type="EMBL" id="CAADRA010000094">
    <property type="protein sequence ID" value="VFT78506.1"/>
    <property type="molecule type" value="Genomic_DNA"/>
</dbReference>
<keyword evidence="6 8" id="KW-1133">Transmembrane helix</keyword>
<evidence type="ECO:0000256" key="4">
    <source>
        <dbReference type="ARBA" id="ARBA00022692"/>
    </source>
</evidence>
<dbReference type="Proteomes" id="UP000332933">
    <property type="component" value="Unassembled WGS sequence"/>
</dbReference>